<organism evidence="7 8">
    <name type="scientific">Pirellulimonas nuda</name>
    <dbReference type="NCBI Taxonomy" id="2528009"/>
    <lineage>
        <taxon>Bacteria</taxon>
        <taxon>Pseudomonadati</taxon>
        <taxon>Planctomycetota</taxon>
        <taxon>Planctomycetia</taxon>
        <taxon>Pirellulales</taxon>
        <taxon>Lacipirellulaceae</taxon>
        <taxon>Pirellulimonas</taxon>
    </lineage>
</organism>
<feature type="compositionally biased region" description="Polar residues" evidence="5">
    <location>
        <begin position="236"/>
        <end position="247"/>
    </location>
</feature>
<keyword evidence="8" id="KW-1185">Reference proteome</keyword>
<feature type="transmembrane region" description="Helical" evidence="6">
    <location>
        <begin position="28"/>
        <end position="45"/>
    </location>
</feature>
<keyword evidence="3 6" id="KW-1133">Transmembrane helix</keyword>
<evidence type="ECO:0000256" key="3">
    <source>
        <dbReference type="ARBA" id="ARBA00022989"/>
    </source>
</evidence>
<dbReference type="Pfam" id="PF02674">
    <property type="entry name" value="Colicin_V"/>
    <property type="match status" value="1"/>
</dbReference>
<name>A0A518DA98_9BACT</name>
<comment type="subcellular location">
    <subcellularLocation>
        <location evidence="1">Membrane</location>
        <topology evidence="1">Multi-pass membrane protein</topology>
    </subcellularLocation>
</comment>
<accession>A0A518DA98</accession>
<dbReference type="PANTHER" id="PTHR37306">
    <property type="entry name" value="COLICIN V PRODUCTION PROTEIN"/>
    <property type="match status" value="1"/>
</dbReference>
<gene>
    <name evidence="7" type="ORF">Pla175_17210</name>
</gene>
<dbReference type="KEGG" id="pnd:Pla175_17210"/>
<evidence type="ECO:0000256" key="4">
    <source>
        <dbReference type="ARBA" id="ARBA00023136"/>
    </source>
</evidence>
<dbReference type="InterPro" id="IPR003825">
    <property type="entry name" value="Colicin-V_CvpA"/>
</dbReference>
<evidence type="ECO:0000256" key="6">
    <source>
        <dbReference type="SAM" id="Phobius"/>
    </source>
</evidence>
<feature type="compositionally biased region" description="Low complexity" evidence="5">
    <location>
        <begin position="192"/>
        <end position="222"/>
    </location>
</feature>
<evidence type="ECO:0000313" key="8">
    <source>
        <dbReference type="Proteomes" id="UP000317429"/>
    </source>
</evidence>
<evidence type="ECO:0000256" key="5">
    <source>
        <dbReference type="SAM" id="MobiDB-lite"/>
    </source>
</evidence>
<feature type="transmembrane region" description="Helical" evidence="6">
    <location>
        <begin position="100"/>
        <end position="122"/>
    </location>
</feature>
<dbReference type="PANTHER" id="PTHR37306:SF1">
    <property type="entry name" value="COLICIN V PRODUCTION PROTEIN"/>
    <property type="match status" value="1"/>
</dbReference>
<dbReference type="Proteomes" id="UP000317429">
    <property type="component" value="Chromosome"/>
</dbReference>
<dbReference type="EMBL" id="CP036291">
    <property type="protein sequence ID" value="QDU88346.1"/>
    <property type="molecule type" value="Genomic_DNA"/>
</dbReference>
<evidence type="ECO:0000313" key="7">
    <source>
        <dbReference type="EMBL" id="QDU88346.1"/>
    </source>
</evidence>
<dbReference type="AlphaFoldDB" id="A0A518DA98"/>
<keyword evidence="2 6" id="KW-0812">Transmembrane</keyword>
<keyword evidence="4 6" id="KW-0472">Membrane</keyword>
<dbReference type="GO" id="GO:0009403">
    <property type="term" value="P:toxin biosynthetic process"/>
    <property type="evidence" value="ECO:0007669"/>
    <property type="project" value="InterPro"/>
</dbReference>
<evidence type="ECO:0000256" key="2">
    <source>
        <dbReference type="ARBA" id="ARBA00022692"/>
    </source>
</evidence>
<reference evidence="7 8" key="1">
    <citation type="submission" date="2019-02" db="EMBL/GenBank/DDBJ databases">
        <title>Deep-cultivation of Planctomycetes and their phenomic and genomic characterization uncovers novel biology.</title>
        <authorList>
            <person name="Wiegand S."/>
            <person name="Jogler M."/>
            <person name="Boedeker C."/>
            <person name="Pinto D."/>
            <person name="Vollmers J."/>
            <person name="Rivas-Marin E."/>
            <person name="Kohn T."/>
            <person name="Peeters S.H."/>
            <person name="Heuer A."/>
            <person name="Rast P."/>
            <person name="Oberbeckmann S."/>
            <person name="Bunk B."/>
            <person name="Jeske O."/>
            <person name="Meyerdierks A."/>
            <person name="Storesund J.E."/>
            <person name="Kallscheuer N."/>
            <person name="Luecker S."/>
            <person name="Lage O.M."/>
            <person name="Pohl T."/>
            <person name="Merkel B.J."/>
            <person name="Hornburger P."/>
            <person name="Mueller R.-W."/>
            <person name="Bruemmer F."/>
            <person name="Labrenz M."/>
            <person name="Spormann A.M."/>
            <person name="Op den Camp H."/>
            <person name="Overmann J."/>
            <person name="Amann R."/>
            <person name="Jetten M.S.M."/>
            <person name="Mascher T."/>
            <person name="Medema M.H."/>
            <person name="Devos D.P."/>
            <person name="Kaster A.-K."/>
            <person name="Ovreas L."/>
            <person name="Rohde M."/>
            <person name="Galperin M.Y."/>
            <person name="Jogler C."/>
        </authorList>
    </citation>
    <scope>NUCLEOTIDE SEQUENCE [LARGE SCALE GENOMIC DNA]</scope>
    <source>
        <strain evidence="7 8">Pla175</strain>
    </source>
</reference>
<sequence>MQPYDYLMLMVLAGLTLYGYSKGMAWQVAYLASLVVSYFVAVKFADQIKPLFGDSEPFNKFLAMLAIYIATSLGIWILFRYVRGIIDRVRLESFDHQMGAIIGFGRGVLWCVGLTFFAVGLLPQTQKQQIIESHSGRYIAVLLDRTDSMVPPEIHQVIGPVIHTIEQRLDPNAVGHGVAADQTPAGAGFGWPTSAAQPTNQPAPAAASQPGGPFGWPSSQPPQGGGSGNNFGWPSAQQNPGGSWPNQ</sequence>
<feature type="transmembrane region" description="Helical" evidence="6">
    <location>
        <begin position="61"/>
        <end position="79"/>
    </location>
</feature>
<dbReference type="GO" id="GO:0016020">
    <property type="term" value="C:membrane"/>
    <property type="evidence" value="ECO:0007669"/>
    <property type="project" value="UniProtKB-SubCell"/>
</dbReference>
<evidence type="ECO:0000256" key="1">
    <source>
        <dbReference type="ARBA" id="ARBA00004141"/>
    </source>
</evidence>
<feature type="region of interest" description="Disordered" evidence="5">
    <location>
        <begin position="175"/>
        <end position="247"/>
    </location>
</feature>
<proteinExistence type="predicted"/>
<protein>
    <submittedName>
        <fullName evidence="7">Colicin V production protein</fullName>
    </submittedName>
</protein>